<protein>
    <recommendedName>
        <fullName evidence="2">Serine/threonine-protein kinase greatwall</fullName>
        <ecNumber evidence="1">2.7.11.1</ecNumber>
    </recommendedName>
    <alternativeName>
        <fullName evidence="8">Microtubule-associated serine/threonine-protein kinase-like</fullName>
    </alternativeName>
</protein>
<evidence type="ECO:0000256" key="1">
    <source>
        <dbReference type="ARBA" id="ARBA00012513"/>
    </source>
</evidence>
<dbReference type="Proteomes" id="UP001626550">
    <property type="component" value="Unassembled WGS sequence"/>
</dbReference>
<evidence type="ECO:0000256" key="6">
    <source>
        <dbReference type="ARBA" id="ARBA00022777"/>
    </source>
</evidence>
<dbReference type="PANTHER" id="PTHR24356:SF1">
    <property type="entry name" value="SERINE_THREONINE-PROTEIN KINASE GREATWALL"/>
    <property type="match status" value="1"/>
</dbReference>
<organism evidence="13 14">
    <name type="scientific">Cichlidogyrus casuarinus</name>
    <dbReference type="NCBI Taxonomy" id="1844966"/>
    <lineage>
        <taxon>Eukaryota</taxon>
        <taxon>Metazoa</taxon>
        <taxon>Spiralia</taxon>
        <taxon>Lophotrochozoa</taxon>
        <taxon>Platyhelminthes</taxon>
        <taxon>Monogenea</taxon>
        <taxon>Monopisthocotylea</taxon>
        <taxon>Dactylogyridea</taxon>
        <taxon>Ancyrocephalidae</taxon>
        <taxon>Cichlidogyrus</taxon>
    </lineage>
</organism>
<keyword evidence="3" id="KW-0723">Serine/threonine-protein kinase</keyword>
<evidence type="ECO:0000313" key="13">
    <source>
        <dbReference type="EMBL" id="KAL3307674.1"/>
    </source>
</evidence>
<evidence type="ECO:0000256" key="9">
    <source>
        <dbReference type="ARBA" id="ARBA00047899"/>
    </source>
</evidence>
<keyword evidence="5" id="KW-0547">Nucleotide-binding</keyword>
<dbReference type="Gene3D" id="1.10.510.10">
    <property type="entry name" value="Transferase(Phosphotransferase) domain 1"/>
    <property type="match status" value="2"/>
</dbReference>
<dbReference type="InterPro" id="IPR050236">
    <property type="entry name" value="Ser_Thr_kinase_AGC"/>
</dbReference>
<evidence type="ECO:0000256" key="11">
    <source>
        <dbReference type="SAM" id="MobiDB-lite"/>
    </source>
</evidence>
<accession>A0ABD2PKC3</accession>
<feature type="domain" description="Protein kinase" evidence="12">
    <location>
        <begin position="10"/>
        <end position="521"/>
    </location>
</feature>
<dbReference type="EC" id="2.7.11.1" evidence="1"/>
<dbReference type="SUPFAM" id="SSF56112">
    <property type="entry name" value="Protein kinase-like (PK-like)"/>
    <property type="match status" value="1"/>
</dbReference>
<evidence type="ECO:0000256" key="7">
    <source>
        <dbReference type="ARBA" id="ARBA00022840"/>
    </source>
</evidence>
<reference evidence="13 14" key="1">
    <citation type="submission" date="2024-11" db="EMBL/GenBank/DDBJ databases">
        <title>Adaptive evolution of stress response genes in parasites aligns with host niche diversity.</title>
        <authorList>
            <person name="Hahn C."/>
            <person name="Resl P."/>
        </authorList>
    </citation>
    <scope>NUCLEOTIDE SEQUENCE [LARGE SCALE GENOMIC DNA]</scope>
    <source>
        <strain evidence="13">EGGRZ-B1_66</strain>
        <tissue evidence="13">Body</tissue>
    </source>
</reference>
<keyword evidence="6" id="KW-0418">Kinase</keyword>
<keyword evidence="7" id="KW-0067">ATP-binding</keyword>
<dbReference type="InterPro" id="IPR011009">
    <property type="entry name" value="Kinase-like_dom_sf"/>
</dbReference>
<evidence type="ECO:0000256" key="8">
    <source>
        <dbReference type="ARBA" id="ARBA00033099"/>
    </source>
</evidence>
<dbReference type="PROSITE" id="PS00108">
    <property type="entry name" value="PROTEIN_KINASE_ST"/>
    <property type="match status" value="1"/>
</dbReference>
<comment type="catalytic activity">
    <reaction evidence="10">
        <text>L-seryl-[protein] + ATP = O-phospho-L-seryl-[protein] + ADP + H(+)</text>
        <dbReference type="Rhea" id="RHEA:17989"/>
        <dbReference type="Rhea" id="RHEA-COMP:9863"/>
        <dbReference type="Rhea" id="RHEA-COMP:11604"/>
        <dbReference type="ChEBI" id="CHEBI:15378"/>
        <dbReference type="ChEBI" id="CHEBI:29999"/>
        <dbReference type="ChEBI" id="CHEBI:30616"/>
        <dbReference type="ChEBI" id="CHEBI:83421"/>
        <dbReference type="ChEBI" id="CHEBI:456216"/>
        <dbReference type="EC" id="2.7.11.1"/>
    </reaction>
</comment>
<dbReference type="AlphaFoldDB" id="A0ABD2PKC3"/>
<dbReference type="PROSITE" id="PS50011">
    <property type="entry name" value="PROTEIN_KINASE_DOM"/>
    <property type="match status" value="1"/>
</dbReference>
<dbReference type="Gene3D" id="3.30.200.20">
    <property type="entry name" value="Phosphorylase Kinase, domain 1"/>
    <property type="match status" value="1"/>
</dbReference>
<dbReference type="GO" id="GO:0004674">
    <property type="term" value="F:protein serine/threonine kinase activity"/>
    <property type="evidence" value="ECO:0007669"/>
    <property type="project" value="UniProtKB-KW"/>
</dbReference>
<name>A0ABD2PKC3_9PLAT</name>
<evidence type="ECO:0000256" key="10">
    <source>
        <dbReference type="ARBA" id="ARBA00048679"/>
    </source>
</evidence>
<keyword evidence="14" id="KW-1185">Reference proteome</keyword>
<dbReference type="InterPro" id="IPR008271">
    <property type="entry name" value="Ser/Thr_kinase_AS"/>
</dbReference>
<evidence type="ECO:0000256" key="3">
    <source>
        <dbReference type="ARBA" id="ARBA00022527"/>
    </source>
</evidence>
<sequence>MQVIPSVDDFVLVKPISKGAYGKVFLGMKRSGKSKMYAIKIISKDDLIKKNLVNQGKSFESVSSFTFLVTAERNALAVSKCPFIVMEYLIGGDLKNLLMVAGYLDDDHAAVYLAEISTALQYLHRHGIIHHDLKPDNILITDKGHLKLTDFGLSSISWAHPIRTSDVLHTPSFRNIPAQYSRTPGQLLSLTSCLSFVSFATFAFMIRLPGCKRLHGHPRTCVQRMSDSEMESVGLRQQQPSPIRRSSSYHPYNRVSPYHLRRSRGASLSPDQEQKENTAQSPPFLDLSKSSTSDPSGNLLISPLQQGIQSISLKPCVTFNLPSTPSPNKCTFKETARLFQSPYHVRSKDLDHGLPLEQVMVSSYPLEFAHEQMDEDTDWGDTFASPPRNSLCVLSRTTPLRSARIAHKTPRKEPLLSPLKNCFGSQLDLPHFNSTPVAKPLTPSPIHKPYSQVTQSDRLLGTPEYLAPECLLSSALKDSVAVDWWSLGVILFEMLTGSTPFCDDSVEAIFQNILSGGKSLF</sequence>
<dbReference type="EMBL" id="JBJKFK010006759">
    <property type="protein sequence ID" value="KAL3307674.1"/>
    <property type="molecule type" value="Genomic_DNA"/>
</dbReference>
<evidence type="ECO:0000256" key="5">
    <source>
        <dbReference type="ARBA" id="ARBA00022741"/>
    </source>
</evidence>
<dbReference type="Pfam" id="PF00069">
    <property type="entry name" value="Pkinase"/>
    <property type="match status" value="2"/>
</dbReference>
<comment type="catalytic activity">
    <reaction evidence="9">
        <text>L-threonyl-[protein] + ATP = O-phospho-L-threonyl-[protein] + ADP + H(+)</text>
        <dbReference type="Rhea" id="RHEA:46608"/>
        <dbReference type="Rhea" id="RHEA-COMP:11060"/>
        <dbReference type="Rhea" id="RHEA-COMP:11605"/>
        <dbReference type="ChEBI" id="CHEBI:15378"/>
        <dbReference type="ChEBI" id="CHEBI:30013"/>
        <dbReference type="ChEBI" id="CHEBI:30616"/>
        <dbReference type="ChEBI" id="CHEBI:61977"/>
        <dbReference type="ChEBI" id="CHEBI:456216"/>
        <dbReference type="EC" id="2.7.11.1"/>
    </reaction>
</comment>
<dbReference type="GO" id="GO:0005524">
    <property type="term" value="F:ATP binding"/>
    <property type="evidence" value="ECO:0007669"/>
    <property type="project" value="UniProtKB-KW"/>
</dbReference>
<evidence type="ECO:0000256" key="2">
    <source>
        <dbReference type="ARBA" id="ARBA00022148"/>
    </source>
</evidence>
<dbReference type="PANTHER" id="PTHR24356">
    <property type="entry name" value="SERINE/THREONINE-PROTEIN KINASE"/>
    <property type="match status" value="1"/>
</dbReference>
<keyword evidence="4" id="KW-0808">Transferase</keyword>
<evidence type="ECO:0000313" key="14">
    <source>
        <dbReference type="Proteomes" id="UP001626550"/>
    </source>
</evidence>
<feature type="compositionally biased region" description="Low complexity" evidence="11">
    <location>
        <begin position="236"/>
        <end position="248"/>
    </location>
</feature>
<gene>
    <name evidence="13" type="ORF">Ciccas_013807</name>
</gene>
<evidence type="ECO:0000259" key="12">
    <source>
        <dbReference type="PROSITE" id="PS50011"/>
    </source>
</evidence>
<feature type="region of interest" description="Disordered" evidence="11">
    <location>
        <begin position="225"/>
        <end position="298"/>
    </location>
</feature>
<dbReference type="InterPro" id="IPR000719">
    <property type="entry name" value="Prot_kinase_dom"/>
</dbReference>
<dbReference type="SMART" id="SM00220">
    <property type="entry name" value="S_TKc"/>
    <property type="match status" value="1"/>
</dbReference>
<proteinExistence type="predicted"/>
<comment type="caution">
    <text evidence="13">The sequence shown here is derived from an EMBL/GenBank/DDBJ whole genome shotgun (WGS) entry which is preliminary data.</text>
</comment>
<evidence type="ECO:0000256" key="4">
    <source>
        <dbReference type="ARBA" id="ARBA00022679"/>
    </source>
</evidence>